<keyword evidence="7 9" id="KW-0472">Membrane</keyword>
<organism evidence="10 11">
    <name type="scientific">Cyberlindnera jadinii (strain ATCC 18201 / CBS 1600 / BCRC 20928 / JCM 3617 / NBRC 0987 / NRRL Y-1542)</name>
    <name type="common">Torula yeast</name>
    <name type="synonym">Candida utilis</name>
    <dbReference type="NCBI Taxonomy" id="983966"/>
    <lineage>
        <taxon>Eukaryota</taxon>
        <taxon>Fungi</taxon>
        <taxon>Dikarya</taxon>
        <taxon>Ascomycota</taxon>
        <taxon>Saccharomycotina</taxon>
        <taxon>Saccharomycetes</taxon>
        <taxon>Phaffomycetales</taxon>
        <taxon>Phaffomycetaceae</taxon>
        <taxon>Cyberlindnera</taxon>
    </lineage>
</organism>
<dbReference type="GO" id="GO:0015343">
    <property type="term" value="F:siderophore-iron transmembrane transporter activity"/>
    <property type="evidence" value="ECO:0007669"/>
    <property type="project" value="TreeGrafter"/>
</dbReference>
<dbReference type="FunFam" id="1.20.1250.20:FF:000197">
    <property type="entry name" value="Siderophore iron transporter 1"/>
    <property type="match status" value="1"/>
</dbReference>
<evidence type="ECO:0000313" key="10">
    <source>
        <dbReference type="EMBL" id="CEP24670.1"/>
    </source>
</evidence>
<feature type="compositionally biased region" description="Basic and acidic residues" evidence="8">
    <location>
        <begin position="647"/>
        <end position="661"/>
    </location>
</feature>
<feature type="transmembrane region" description="Helical" evidence="9">
    <location>
        <begin position="206"/>
        <end position="229"/>
    </location>
</feature>
<comment type="similarity">
    <text evidence="2">Belongs to the major facilitator superfamily.</text>
</comment>
<keyword evidence="6" id="KW-0406">Ion transport</keyword>
<accession>A0A0H5C8J9</accession>
<proteinExistence type="inferred from homology"/>
<feature type="transmembrane region" description="Helical" evidence="9">
    <location>
        <begin position="544"/>
        <end position="561"/>
    </location>
</feature>
<feature type="transmembrane region" description="Helical" evidence="9">
    <location>
        <begin position="150"/>
        <end position="169"/>
    </location>
</feature>
<feature type="transmembrane region" description="Helical" evidence="9">
    <location>
        <begin position="301"/>
        <end position="318"/>
    </location>
</feature>
<keyword evidence="3" id="KW-0813">Transport</keyword>
<name>A0A0H5C8J9_CYBJN</name>
<dbReference type="InterPro" id="IPR005828">
    <property type="entry name" value="MFS_sugar_transport-like"/>
</dbReference>
<evidence type="ECO:0000256" key="5">
    <source>
        <dbReference type="ARBA" id="ARBA00022989"/>
    </source>
</evidence>
<sequence>MEKQQSAEIVNDKPDEVTFSSSRDQHYEDTKDIVLKKAELQATQYRKSYLLTAVVLFAGFVIGYAYGLDANTRYIYTGYASASYGQHSLISTIGVINAVIGAAAQIVYARLSDIFGRLYILIVAIVFYVVGTIIQSQAHDIERYCAGSVFYNLGYVGVLLIVLIIMSDLSTLRWRLLYQFIPAFPYVINTWISGNVTAAVDPEEHWSWGIGMWAFIFPLASLPFCSCLLHMRWLASRTPEWKEVAQRKTFFQRNGFVKTVIELFWRLDILGVILLIAMLGCILVPLTLAGGTEETWSHGNIIAPLVVGIVLIPVFVFFEARFARYPLAPFKLLKDRGIWSALCLAFLLNFIYYMVANYLYTVLIVAVDESVTSATRISSLYSFVSTVWSPIFAIIVAYVRRLKYFIVFGVSLWFLSTGLLYHFRGGDGAGPGIIGGLCVWGIGGTMFSYPITVSMQSATSHENLAIVAAFSYTMYRIGSAVGNSVSGAVWTQLLPDRLARNLGNVTLAAEVYANPYKFAANYDWATPERQAAVEAYTHIQRLETVIALCFCTLLIVCSLFLRDPRLTNKVAHDGEIEEGQLIVKEDHDPVVEFVRTKIFRKEPRPKRVPCSSEIEEEDPIVEFIRTKIFKKAPRLRHTQEPALSADSIHDQGIDSNTEKKI</sequence>
<feature type="transmembrane region" description="Helical" evidence="9">
    <location>
        <begin position="404"/>
        <end position="423"/>
    </location>
</feature>
<dbReference type="AlphaFoldDB" id="A0A0H5C8J9"/>
<evidence type="ECO:0000256" key="4">
    <source>
        <dbReference type="ARBA" id="ARBA00022692"/>
    </source>
</evidence>
<feature type="region of interest" description="Disordered" evidence="8">
    <location>
        <begin position="636"/>
        <end position="661"/>
    </location>
</feature>
<keyword evidence="5 9" id="KW-1133">Transmembrane helix</keyword>
<dbReference type="CDD" id="cd17322">
    <property type="entry name" value="MFS_ARN_like"/>
    <property type="match status" value="1"/>
</dbReference>
<reference evidence="11" key="1">
    <citation type="journal article" date="2015" name="J. Biotechnol.">
        <title>The structure of the Cyberlindnera jadinii genome and its relation to Candida utilis analyzed by the occurrence of single nucleotide polymorphisms.</title>
        <authorList>
            <person name="Rupp O."/>
            <person name="Brinkrolf K."/>
            <person name="Buerth C."/>
            <person name="Kunigo M."/>
            <person name="Schneider J."/>
            <person name="Jaenicke S."/>
            <person name="Goesmann A."/>
            <person name="Puehler A."/>
            <person name="Jaeger K.-E."/>
            <person name="Ernst J.F."/>
        </authorList>
    </citation>
    <scope>NUCLEOTIDE SEQUENCE [LARGE SCALE GENOMIC DNA]</scope>
    <source>
        <strain evidence="11">ATCC 18201 / CBS 1600 / BCRC 20928 / JCM 3617 / NBRC 0987 / NRRL Y-1542</strain>
    </source>
</reference>
<protein>
    <submittedName>
        <fullName evidence="10">ARN1 protein</fullName>
    </submittedName>
</protein>
<dbReference type="PANTHER" id="PTHR23501">
    <property type="entry name" value="MAJOR FACILITATOR SUPERFAMILY"/>
    <property type="match status" value="1"/>
</dbReference>
<evidence type="ECO:0000256" key="7">
    <source>
        <dbReference type="ARBA" id="ARBA00023136"/>
    </source>
</evidence>
<evidence type="ECO:0000256" key="6">
    <source>
        <dbReference type="ARBA" id="ARBA00023065"/>
    </source>
</evidence>
<feature type="transmembrane region" description="Helical" evidence="9">
    <location>
        <begin position="429"/>
        <end position="452"/>
    </location>
</feature>
<dbReference type="SUPFAM" id="SSF103473">
    <property type="entry name" value="MFS general substrate transporter"/>
    <property type="match status" value="1"/>
</dbReference>
<feature type="transmembrane region" description="Helical" evidence="9">
    <location>
        <begin position="464"/>
        <end position="490"/>
    </location>
</feature>
<dbReference type="GO" id="GO:0005886">
    <property type="term" value="C:plasma membrane"/>
    <property type="evidence" value="ECO:0007669"/>
    <property type="project" value="TreeGrafter"/>
</dbReference>
<feature type="transmembrane region" description="Helical" evidence="9">
    <location>
        <begin position="88"/>
        <end position="111"/>
    </location>
</feature>
<dbReference type="EMBL" id="CDQK01000006">
    <property type="protein sequence ID" value="CEP24670.1"/>
    <property type="molecule type" value="Genomic_DNA"/>
</dbReference>
<dbReference type="Proteomes" id="UP000038830">
    <property type="component" value="Unassembled WGS sequence"/>
</dbReference>
<evidence type="ECO:0000256" key="9">
    <source>
        <dbReference type="SAM" id="Phobius"/>
    </source>
</evidence>
<evidence type="ECO:0000313" key="11">
    <source>
        <dbReference type="Proteomes" id="UP000038830"/>
    </source>
</evidence>
<evidence type="ECO:0000256" key="2">
    <source>
        <dbReference type="ARBA" id="ARBA00008335"/>
    </source>
</evidence>
<dbReference type="InterPro" id="IPR036259">
    <property type="entry name" value="MFS_trans_sf"/>
</dbReference>
<feature type="transmembrane region" description="Helical" evidence="9">
    <location>
        <begin position="380"/>
        <end position="399"/>
    </location>
</feature>
<dbReference type="Gene3D" id="1.20.1250.20">
    <property type="entry name" value="MFS general substrate transporter like domains"/>
    <property type="match status" value="2"/>
</dbReference>
<evidence type="ECO:0000256" key="3">
    <source>
        <dbReference type="ARBA" id="ARBA00022448"/>
    </source>
</evidence>
<comment type="subcellular location">
    <subcellularLocation>
        <location evidence="1">Endomembrane system</location>
        <topology evidence="1">Multi-pass membrane protein</topology>
    </subcellularLocation>
</comment>
<gene>
    <name evidence="10" type="primary">ARN1</name>
    <name evidence="10" type="ORF">BN1211_5556</name>
</gene>
<dbReference type="Pfam" id="PF00083">
    <property type="entry name" value="Sugar_tr"/>
    <property type="match status" value="1"/>
</dbReference>
<feature type="transmembrane region" description="Helical" evidence="9">
    <location>
        <begin position="338"/>
        <end position="360"/>
    </location>
</feature>
<evidence type="ECO:0000256" key="8">
    <source>
        <dbReference type="SAM" id="MobiDB-lite"/>
    </source>
</evidence>
<feature type="transmembrane region" description="Helical" evidence="9">
    <location>
        <begin position="176"/>
        <end position="194"/>
    </location>
</feature>
<evidence type="ECO:0000256" key="1">
    <source>
        <dbReference type="ARBA" id="ARBA00004127"/>
    </source>
</evidence>
<dbReference type="GO" id="GO:0005774">
    <property type="term" value="C:vacuolar membrane"/>
    <property type="evidence" value="ECO:0007669"/>
    <property type="project" value="TreeGrafter"/>
</dbReference>
<feature type="transmembrane region" description="Helical" evidence="9">
    <location>
        <begin position="49"/>
        <end position="68"/>
    </location>
</feature>
<feature type="transmembrane region" description="Helical" evidence="9">
    <location>
        <begin position="263"/>
        <end position="289"/>
    </location>
</feature>
<dbReference type="GO" id="GO:0005768">
    <property type="term" value="C:endosome"/>
    <property type="evidence" value="ECO:0007669"/>
    <property type="project" value="TreeGrafter"/>
</dbReference>
<feature type="transmembrane region" description="Helical" evidence="9">
    <location>
        <begin position="118"/>
        <end position="138"/>
    </location>
</feature>
<dbReference type="PANTHER" id="PTHR23501:SF92">
    <property type="entry name" value="GLUTATHIONE EXCHANGER 1-RELATED"/>
    <property type="match status" value="1"/>
</dbReference>
<keyword evidence="4 9" id="KW-0812">Transmembrane</keyword>